<dbReference type="Proteomes" id="UP000632138">
    <property type="component" value="Unassembled WGS sequence"/>
</dbReference>
<comment type="caution">
    <text evidence="2">The sequence shown here is derived from an EMBL/GenBank/DDBJ whole genome shotgun (WGS) entry which is preliminary data.</text>
</comment>
<dbReference type="PANTHER" id="PTHR30543:SF21">
    <property type="entry name" value="NAD(P)H-DEPENDENT FMN REDUCTASE LOT6"/>
    <property type="match status" value="1"/>
</dbReference>
<gene>
    <name evidence="2" type="ORF">JIG36_22165</name>
</gene>
<accession>A0ABS2AEL1</accession>
<organism evidence="2 3">
    <name type="scientific">Paractinoplanes ovalisporus</name>
    <dbReference type="NCBI Taxonomy" id="2810368"/>
    <lineage>
        <taxon>Bacteria</taxon>
        <taxon>Bacillati</taxon>
        <taxon>Actinomycetota</taxon>
        <taxon>Actinomycetes</taxon>
        <taxon>Micromonosporales</taxon>
        <taxon>Micromonosporaceae</taxon>
        <taxon>Paractinoplanes</taxon>
    </lineage>
</organism>
<dbReference type="SUPFAM" id="SSF52218">
    <property type="entry name" value="Flavoproteins"/>
    <property type="match status" value="1"/>
</dbReference>
<evidence type="ECO:0000313" key="3">
    <source>
        <dbReference type="Proteomes" id="UP000632138"/>
    </source>
</evidence>
<reference evidence="2 3" key="1">
    <citation type="submission" date="2021-01" db="EMBL/GenBank/DDBJ databases">
        <title>Actinoplanes sp. nov. LDG1-06 isolated from lichen.</title>
        <authorList>
            <person name="Saeng-In P."/>
            <person name="Phongsopitanun W."/>
            <person name="Kanchanasin P."/>
            <person name="Yuki M."/>
            <person name="Kudo T."/>
            <person name="Ohkuma M."/>
            <person name="Tanasupawat S."/>
        </authorList>
    </citation>
    <scope>NUCLEOTIDE SEQUENCE [LARGE SCALE GENOMIC DNA]</scope>
    <source>
        <strain evidence="2 3">LDG1-06</strain>
    </source>
</reference>
<dbReference type="Gene3D" id="3.40.50.360">
    <property type="match status" value="1"/>
</dbReference>
<protein>
    <submittedName>
        <fullName evidence="2">NAD(P)H-dependent oxidoreductase</fullName>
    </submittedName>
</protein>
<feature type="domain" description="NADPH-dependent FMN reductase-like" evidence="1">
    <location>
        <begin position="5"/>
        <end position="149"/>
    </location>
</feature>
<name>A0ABS2AEL1_9ACTN</name>
<dbReference type="Pfam" id="PF03358">
    <property type="entry name" value="FMN_red"/>
    <property type="match status" value="1"/>
</dbReference>
<dbReference type="InterPro" id="IPR005025">
    <property type="entry name" value="FMN_Rdtase-like_dom"/>
</dbReference>
<proteinExistence type="predicted"/>
<evidence type="ECO:0000259" key="1">
    <source>
        <dbReference type="Pfam" id="PF03358"/>
    </source>
</evidence>
<keyword evidence="3" id="KW-1185">Reference proteome</keyword>
<dbReference type="InterPro" id="IPR050712">
    <property type="entry name" value="NAD(P)H-dep_reductase"/>
</dbReference>
<dbReference type="InterPro" id="IPR029039">
    <property type="entry name" value="Flavoprotein-like_sf"/>
</dbReference>
<dbReference type="RefSeq" id="WP_203378294.1">
    <property type="nucleotide sequence ID" value="NZ_JAENHP010000007.1"/>
</dbReference>
<dbReference type="PANTHER" id="PTHR30543">
    <property type="entry name" value="CHROMATE REDUCTASE"/>
    <property type="match status" value="1"/>
</dbReference>
<evidence type="ECO:0000313" key="2">
    <source>
        <dbReference type="EMBL" id="MBM2618269.1"/>
    </source>
</evidence>
<sequence length="191" mass="20855">MSELNLLVVVGSTRPGRVGPTVAEWFVDAAKAHGGFQVTVADLAEENLPLLDEPHHPRLRNYQNDHTKRWSEKVDAADAIVFVIPEYNYGLGAAFKNALDYLHAEWNYKPASVVSYGGVSAGTRSALALQTTAYALRMFMIPESVNIPFVRNLIDDTGQFTPNETTVAAATAVLDELAKVSEALKPLRTAQ</sequence>
<dbReference type="EMBL" id="JAENHP010000007">
    <property type="protein sequence ID" value="MBM2618269.1"/>
    <property type="molecule type" value="Genomic_DNA"/>
</dbReference>